<keyword evidence="4" id="KW-1185">Reference proteome</keyword>
<protein>
    <submittedName>
        <fullName evidence="2">Antibiotic biosynthesis monooxygenase</fullName>
    </submittedName>
</protein>
<dbReference type="InterPro" id="IPR011008">
    <property type="entry name" value="Dimeric_a/b-barrel"/>
</dbReference>
<name>A0A348B1Z7_9CREN</name>
<dbReference type="Gene3D" id="3.30.70.100">
    <property type="match status" value="1"/>
</dbReference>
<dbReference type="PROSITE" id="PS51725">
    <property type="entry name" value="ABM"/>
    <property type="match status" value="1"/>
</dbReference>
<proteinExistence type="predicted"/>
<dbReference type="GO" id="GO:0004497">
    <property type="term" value="F:monooxygenase activity"/>
    <property type="evidence" value="ECO:0007669"/>
    <property type="project" value="UniProtKB-KW"/>
</dbReference>
<dbReference type="Proteomes" id="UP000616143">
    <property type="component" value="Unassembled WGS sequence"/>
</dbReference>
<feature type="domain" description="ABM" evidence="1">
    <location>
        <begin position="2"/>
        <end position="91"/>
    </location>
</feature>
<dbReference type="Proteomes" id="UP000276741">
    <property type="component" value="Chromosome"/>
</dbReference>
<reference evidence="2" key="3">
    <citation type="journal article" date="2019" name="BMC Res. Notes">
        <title>Complete genome sequence of the Sulfodiicoccus acidiphilus strain HS-1T, the first crenarchaeon that lacks polB3, isolated from an acidic hot spring in Ohwaku-dani, Hakone, Japan.</title>
        <authorList>
            <person name="Sakai H.D."/>
            <person name="Kurosawa N."/>
        </authorList>
    </citation>
    <scope>NUCLEOTIDE SEQUENCE</scope>
    <source>
        <strain evidence="2">HS-1</strain>
    </source>
</reference>
<dbReference type="RefSeq" id="WP_126449558.1">
    <property type="nucleotide sequence ID" value="NZ_AP018553.1"/>
</dbReference>
<reference evidence="3" key="4">
    <citation type="submission" date="2020-09" db="EMBL/GenBank/DDBJ databases">
        <authorList>
            <person name="Sun Q."/>
            <person name="Ohkuma M."/>
        </authorList>
    </citation>
    <scope>NUCLEOTIDE SEQUENCE</scope>
    <source>
        <strain evidence="3">JCM 31740</strain>
    </source>
</reference>
<dbReference type="GeneID" id="38666095"/>
<dbReference type="KEGG" id="sacd:HS1genome_0588"/>
<dbReference type="Pfam" id="PF03992">
    <property type="entry name" value="ABM"/>
    <property type="match status" value="1"/>
</dbReference>
<dbReference type="EMBL" id="BMQS01000008">
    <property type="protein sequence ID" value="GGT94284.1"/>
    <property type="molecule type" value="Genomic_DNA"/>
</dbReference>
<organism evidence="2 4">
    <name type="scientific">Sulfodiicoccus acidiphilus</name>
    <dbReference type="NCBI Taxonomy" id="1670455"/>
    <lineage>
        <taxon>Archaea</taxon>
        <taxon>Thermoproteota</taxon>
        <taxon>Thermoprotei</taxon>
        <taxon>Sulfolobales</taxon>
        <taxon>Sulfolobaceae</taxon>
        <taxon>Sulfodiicoccus</taxon>
    </lineage>
</organism>
<dbReference type="SUPFAM" id="SSF54909">
    <property type="entry name" value="Dimeric alpha+beta barrel"/>
    <property type="match status" value="1"/>
</dbReference>
<dbReference type="AlphaFoldDB" id="A0A348B1Z7"/>
<keyword evidence="2" id="KW-0560">Oxidoreductase</keyword>
<keyword evidence="2" id="KW-0503">Monooxygenase</keyword>
<evidence type="ECO:0000313" key="4">
    <source>
        <dbReference type="Proteomes" id="UP000276741"/>
    </source>
</evidence>
<evidence type="ECO:0000259" key="1">
    <source>
        <dbReference type="PROSITE" id="PS51725"/>
    </source>
</evidence>
<evidence type="ECO:0000313" key="3">
    <source>
        <dbReference type="EMBL" id="GGT94284.1"/>
    </source>
</evidence>
<reference evidence="3" key="1">
    <citation type="journal article" date="2014" name="Int. J. Syst. Evol. Microbiol.">
        <title>Complete genome sequence of Corynebacterium casei LMG S-19264T (=DSM 44701T), isolated from a smear-ripened cheese.</title>
        <authorList>
            <consortium name="US DOE Joint Genome Institute (JGI-PGF)"/>
            <person name="Walter F."/>
            <person name="Albersmeier A."/>
            <person name="Kalinowski J."/>
            <person name="Ruckert C."/>
        </authorList>
    </citation>
    <scope>NUCLEOTIDE SEQUENCE</scope>
    <source>
        <strain evidence="3">JCM 31740</strain>
    </source>
</reference>
<dbReference type="InterPro" id="IPR007138">
    <property type="entry name" value="ABM_dom"/>
</dbReference>
<evidence type="ECO:0000313" key="2">
    <source>
        <dbReference type="EMBL" id="BBD72199.1"/>
    </source>
</evidence>
<dbReference type="EMBL" id="AP018553">
    <property type="protein sequence ID" value="BBD72199.1"/>
    <property type="molecule type" value="Genomic_DNA"/>
</dbReference>
<gene>
    <name evidence="3" type="ORF">GCM10007116_09840</name>
    <name evidence="2" type="ORF">HS1genome_0588</name>
</gene>
<reference evidence="4" key="2">
    <citation type="submission" date="2018-04" db="EMBL/GenBank/DDBJ databases">
        <title>Complete genome sequence of Sulfodiicoccus acidiphilus strain HS-1.</title>
        <authorList>
            <person name="Sakai H.D."/>
            <person name="Kurosawa N."/>
        </authorList>
    </citation>
    <scope>NUCLEOTIDE SEQUENCE [LARGE SCALE GENOMIC DNA]</scope>
    <source>
        <strain evidence="4">HS-1</strain>
    </source>
</reference>
<sequence>MINVGFNYLVSEGKEEQFLLKFREVLQLLKTSNSGMLDAKLYRSVDNPREFLIFTEWESLDAFRKFTSSREYKETVEYGKSVIEGRPRHIVLQRVED</sequence>
<dbReference type="OrthoDB" id="8690at2157"/>
<accession>A0A348B1Z7</accession>